<dbReference type="AlphaFoldDB" id="Q728F2"/>
<proteinExistence type="predicted"/>
<organism evidence="1 2">
    <name type="scientific">Nitratidesulfovibrio vulgaris (strain ATCC 29579 / DSM 644 / CCUG 34227 / NCIMB 8303 / VKM B-1760 / Hildenborough)</name>
    <name type="common">Desulfovibrio vulgaris</name>
    <dbReference type="NCBI Taxonomy" id="882"/>
    <lineage>
        <taxon>Bacteria</taxon>
        <taxon>Pseudomonadati</taxon>
        <taxon>Thermodesulfobacteriota</taxon>
        <taxon>Desulfovibrionia</taxon>
        <taxon>Desulfovibrionales</taxon>
        <taxon>Desulfovibrionaceae</taxon>
        <taxon>Nitratidesulfovibrio</taxon>
    </lineage>
</organism>
<dbReference type="EnsemblBacteria" id="AAS97123">
    <property type="protein sequence ID" value="AAS97123"/>
    <property type="gene ID" value="DVU_2651"/>
</dbReference>
<name>Q728F2_NITV2</name>
<keyword evidence="2" id="KW-1185">Reference proteome</keyword>
<dbReference type="STRING" id="882.DVU_2651"/>
<reference evidence="1 2" key="1">
    <citation type="journal article" date="2004" name="Nat. Biotechnol.">
        <title>The genome sequence of the anaerobic, sulfate-reducing bacterium Desulfovibrio vulgaris Hildenborough.</title>
        <authorList>
            <person name="Heidelberg J.F."/>
            <person name="Seshadri R."/>
            <person name="Haveman S.A."/>
            <person name="Hemme C.L."/>
            <person name="Paulsen I.T."/>
            <person name="Kolonay J.F."/>
            <person name="Eisen J.A."/>
            <person name="Ward N."/>
            <person name="Methe B."/>
            <person name="Brinkac L.M."/>
            <person name="Daugherty S.C."/>
            <person name="Deboy R.T."/>
            <person name="Dodson R.J."/>
            <person name="Durkin A.S."/>
            <person name="Madupu R."/>
            <person name="Nelson W.C."/>
            <person name="Sullivan S.A."/>
            <person name="Fouts D."/>
            <person name="Haft D.H."/>
            <person name="Selengut J."/>
            <person name="Peterson J.D."/>
            <person name="Davidsen T.M."/>
            <person name="Zafar N."/>
            <person name="Zhou L."/>
            <person name="Radune D."/>
            <person name="Dimitrov G."/>
            <person name="Hance M."/>
            <person name="Tran K."/>
            <person name="Khouri H."/>
            <person name="Gill J."/>
            <person name="Utterback T.R."/>
            <person name="Feldblyum T.V."/>
            <person name="Wall J.D."/>
            <person name="Voordouw G."/>
            <person name="Fraser C.M."/>
        </authorList>
    </citation>
    <scope>NUCLEOTIDE SEQUENCE [LARGE SCALE GENOMIC DNA]</scope>
    <source>
        <strain evidence="2">ATCC 29579 / DSM 644 / NCIMB 8303 / VKM B-1760 / Hildenborough</strain>
    </source>
</reference>
<dbReference type="Proteomes" id="UP000002194">
    <property type="component" value="Chromosome"/>
</dbReference>
<evidence type="ECO:0000313" key="1">
    <source>
        <dbReference type="EMBL" id="AAS97123.1"/>
    </source>
</evidence>
<dbReference type="PaxDb" id="882-DVU_2651"/>
<evidence type="ECO:0000313" key="2">
    <source>
        <dbReference type="Proteomes" id="UP000002194"/>
    </source>
</evidence>
<dbReference type="KEGG" id="dvu:DVU_2651"/>
<sequence length="58" mass="6656">MQHVISGYPPCIGDLSLVAKRRGGNGKGGFDRLDQFFHNYVRNQCWVLRKIDFLLQSC</sequence>
<protein>
    <submittedName>
        <fullName evidence="1">Uncharacterized protein</fullName>
    </submittedName>
</protein>
<dbReference type="HOGENOM" id="CLU_2972097_0_0_7"/>
<dbReference type="EMBL" id="AE017285">
    <property type="protein sequence ID" value="AAS97123.1"/>
    <property type="molecule type" value="Genomic_DNA"/>
</dbReference>
<accession>Q728F2</accession>
<gene>
    <name evidence="1" type="ordered locus">DVU_2651</name>
</gene>